<protein>
    <submittedName>
        <fullName evidence="1">Uncharacterized protein</fullName>
    </submittedName>
</protein>
<dbReference type="Proteomes" id="UP001174909">
    <property type="component" value="Unassembled WGS sequence"/>
</dbReference>
<sequence length="247" mass="28453">MSSPAMDVTPGLDDSQFITVKCRQCSSHYPLREINKHMLQCVKTSKCVGWESMDSHKDTVDDEILCLDSDDTSGDEFPDITKPPPKKGNGHFESKWNFVRLLAIILKVCRTEVARRKPFEEEIFPKGITLPSLRVELQKIEPYLRRLCKTPDNVRWKTFLKASTEKQLQHAINKHVTTWQFEHPGVVNEMRCFVTSICEDEFPGLTVNPIRMSEHEILPEAIISLIQCFYGVTYEEAAIHYIQKTIP</sequence>
<proteinExistence type="predicted"/>
<keyword evidence="2" id="KW-1185">Reference proteome</keyword>
<accession>A0AA35WUD4</accession>
<reference evidence="1" key="1">
    <citation type="submission" date="2023-03" db="EMBL/GenBank/DDBJ databases">
        <authorList>
            <person name="Steffen K."/>
            <person name="Cardenas P."/>
        </authorList>
    </citation>
    <scope>NUCLEOTIDE SEQUENCE</scope>
</reference>
<name>A0AA35WUD4_GEOBA</name>
<evidence type="ECO:0000313" key="1">
    <source>
        <dbReference type="EMBL" id="CAI8029261.1"/>
    </source>
</evidence>
<dbReference type="EMBL" id="CASHTH010002393">
    <property type="protein sequence ID" value="CAI8029261.1"/>
    <property type="molecule type" value="Genomic_DNA"/>
</dbReference>
<gene>
    <name evidence="1" type="ORF">GBAR_LOCUS16630</name>
</gene>
<organism evidence="1 2">
    <name type="scientific">Geodia barretti</name>
    <name type="common">Barrett's horny sponge</name>
    <dbReference type="NCBI Taxonomy" id="519541"/>
    <lineage>
        <taxon>Eukaryota</taxon>
        <taxon>Metazoa</taxon>
        <taxon>Porifera</taxon>
        <taxon>Demospongiae</taxon>
        <taxon>Heteroscleromorpha</taxon>
        <taxon>Tetractinellida</taxon>
        <taxon>Astrophorina</taxon>
        <taxon>Geodiidae</taxon>
        <taxon>Geodia</taxon>
    </lineage>
</organism>
<comment type="caution">
    <text evidence="1">The sequence shown here is derived from an EMBL/GenBank/DDBJ whole genome shotgun (WGS) entry which is preliminary data.</text>
</comment>
<dbReference type="AlphaFoldDB" id="A0AA35WUD4"/>
<evidence type="ECO:0000313" key="2">
    <source>
        <dbReference type="Proteomes" id="UP001174909"/>
    </source>
</evidence>